<feature type="transmembrane region" description="Helical" evidence="1">
    <location>
        <begin position="91"/>
        <end position="109"/>
    </location>
</feature>
<sequence length="304" mass="34687">MIAYHLSRHHFNYAVLMQDHLSTFFYSLIALMFMSFYYIKDEFARIGIFVMVIGTGIYIRRIDWIGLPCIMLLATFIYYGQNAVTRSIRGIAFLLGIIAGIYCLLYPIPGITNWHIVKSFSFSHNAAPFSMNLSIQAFLVGLFFLWFSSSSLMNEGAWKPVLKLSLLPLCLCVPVVMGGALYFQYVGIDIKPTNFFFLWAFHNLLFVCLAEEAIFRGMIQHFLMLQFQNVSGGKWLALILASALFGLFHFQGGWLHILLAGIFGLFIGYAYIRTKKIEASIFVHFTVNSIHFLAFSYPALRMAT</sequence>
<keyword evidence="1" id="KW-0472">Membrane</keyword>
<dbReference type="GO" id="GO:0006508">
    <property type="term" value="P:proteolysis"/>
    <property type="evidence" value="ECO:0007669"/>
    <property type="project" value="UniProtKB-KW"/>
</dbReference>
<reference evidence="4" key="2">
    <citation type="journal article" date="2016" name="Genome Announc.">
        <title>Draft Genome Sequences of Two Novel Amoeba-Resistant Intranuclear Bacteria, 'Candidatus Berkiella cookevillensis' and 'Candidatus Berkiella aquae'.</title>
        <authorList>
            <person name="Mehari Y.T."/>
            <person name="Arivett B.A."/>
            <person name="Farone A.L."/>
            <person name="Gunderson J.H."/>
            <person name="Farone M.B."/>
        </authorList>
    </citation>
    <scope>NUCLEOTIDE SEQUENCE</scope>
    <source>
        <strain evidence="4">CC99</strain>
    </source>
</reference>
<dbReference type="OrthoDB" id="5322702at2"/>
<dbReference type="EMBL" id="LKHV02000001">
    <property type="protein sequence ID" value="MCS5709409.1"/>
    <property type="molecule type" value="Genomic_DNA"/>
</dbReference>
<feature type="transmembrane region" description="Helical" evidence="1">
    <location>
        <begin position="65"/>
        <end position="84"/>
    </location>
</feature>
<keyword evidence="3" id="KW-0645">Protease</keyword>
<reference evidence="3" key="1">
    <citation type="submission" date="2015-09" db="EMBL/GenBank/DDBJ databases">
        <title>Draft Genome Sequences of Two Novel Amoeba-resistant Intranuclear Bacteria, Candidatus Berkiella cookevillensis and Candidatus Berkiella aquae.</title>
        <authorList>
            <person name="Mehari Y.T."/>
            <person name="Arivett B.A."/>
            <person name="Farone A.L."/>
            <person name="Gunderson J.H."/>
            <person name="Farone M.B."/>
        </authorList>
    </citation>
    <scope>NUCLEOTIDE SEQUENCE [LARGE SCALE GENOMIC DNA]</scope>
    <source>
        <strain evidence="3">CC99</strain>
    </source>
</reference>
<keyword evidence="5" id="KW-1185">Reference proteome</keyword>
<dbReference type="Proteomes" id="UP000051494">
    <property type="component" value="Unassembled WGS sequence"/>
</dbReference>
<keyword evidence="1" id="KW-0812">Transmembrane</keyword>
<dbReference type="InterPro" id="IPR003675">
    <property type="entry name" value="Rce1/LyrA-like_dom"/>
</dbReference>
<dbReference type="GO" id="GO:0008237">
    <property type="term" value="F:metallopeptidase activity"/>
    <property type="evidence" value="ECO:0007669"/>
    <property type="project" value="UniProtKB-KW"/>
</dbReference>
<accession>A0A0Q9YSV2</accession>
<keyword evidence="4" id="KW-0482">Metalloprotease</keyword>
<evidence type="ECO:0000313" key="5">
    <source>
        <dbReference type="Proteomes" id="UP000051494"/>
    </source>
</evidence>
<reference evidence="4" key="3">
    <citation type="submission" date="2021-06" db="EMBL/GenBank/DDBJ databases">
        <title>Genomic Description and Analysis of Intracellular Bacteria, Candidatus Berkiella cookevillensis and Candidatus Berkiella aquae.</title>
        <authorList>
            <person name="Kidane D.T."/>
            <person name="Mehari Y.T."/>
            <person name="Rice F.C."/>
            <person name="Arivett B.A."/>
            <person name="Farone A.L."/>
            <person name="Berk S.G."/>
            <person name="Farone M.B."/>
        </authorList>
    </citation>
    <scope>NUCLEOTIDE SEQUENCE</scope>
    <source>
        <strain evidence="4">CC99</strain>
    </source>
</reference>
<dbReference type="RefSeq" id="WP_057624171.1">
    <property type="nucleotide sequence ID" value="NZ_LKHV02000001.1"/>
</dbReference>
<protein>
    <submittedName>
        <fullName evidence="3">CAAX amino terminal protease self-immunity</fullName>
    </submittedName>
    <submittedName>
        <fullName evidence="4">CPBP family intramembrane metalloprotease</fullName>
    </submittedName>
</protein>
<evidence type="ECO:0000259" key="2">
    <source>
        <dbReference type="Pfam" id="PF02517"/>
    </source>
</evidence>
<feature type="transmembrane region" description="Helical" evidence="1">
    <location>
        <begin position="129"/>
        <end position="149"/>
    </location>
</feature>
<dbReference type="Pfam" id="PF02517">
    <property type="entry name" value="Rce1-like"/>
    <property type="match status" value="1"/>
</dbReference>
<dbReference type="GO" id="GO:0004175">
    <property type="term" value="F:endopeptidase activity"/>
    <property type="evidence" value="ECO:0007669"/>
    <property type="project" value="UniProtKB-ARBA"/>
</dbReference>
<feature type="domain" description="CAAX prenyl protease 2/Lysostaphin resistance protein A-like" evidence="2">
    <location>
        <begin position="195"/>
        <end position="289"/>
    </location>
</feature>
<feature type="transmembrane region" description="Helical" evidence="1">
    <location>
        <begin position="161"/>
        <end position="183"/>
    </location>
</feature>
<dbReference type="AlphaFoldDB" id="A0A0Q9YSV2"/>
<name>A0A0Q9YSV2_9GAMM</name>
<gene>
    <name evidence="3" type="ORF">CC99x_01054</name>
    <name evidence="4" type="ORF">CC99x_010905</name>
</gene>
<feature type="transmembrane region" description="Helical" evidence="1">
    <location>
        <begin position="254"/>
        <end position="272"/>
    </location>
</feature>
<keyword evidence="1" id="KW-1133">Transmembrane helix</keyword>
<dbReference type="STRING" id="437022.CC99x_01054"/>
<keyword evidence="4" id="KW-0378">Hydrolase</keyword>
<organism evidence="3">
    <name type="scientific">Candidatus Berkiella cookevillensis</name>
    <dbReference type="NCBI Taxonomy" id="437022"/>
    <lineage>
        <taxon>Bacteria</taxon>
        <taxon>Pseudomonadati</taxon>
        <taxon>Pseudomonadota</taxon>
        <taxon>Gammaproteobacteria</taxon>
        <taxon>Candidatus Berkiellales</taxon>
        <taxon>Candidatus Berkiellaceae</taxon>
        <taxon>Candidatus Berkiella</taxon>
    </lineage>
</organism>
<feature type="transmembrane region" description="Helical" evidence="1">
    <location>
        <begin position="279"/>
        <end position="300"/>
    </location>
</feature>
<feature type="transmembrane region" description="Helical" evidence="1">
    <location>
        <begin position="20"/>
        <end position="38"/>
    </location>
</feature>
<proteinExistence type="predicted"/>
<evidence type="ECO:0000256" key="1">
    <source>
        <dbReference type="SAM" id="Phobius"/>
    </source>
</evidence>
<evidence type="ECO:0000313" key="3">
    <source>
        <dbReference type="EMBL" id="KRG19059.1"/>
    </source>
</evidence>
<feature type="transmembrane region" description="Helical" evidence="1">
    <location>
        <begin position="227"/>
        <end position="248"/>
    </location>
</feature>
<dbReference type="EMBL" id="LKHV01000004">
    <property type="protein sequence ID" value="KRG19059.1"/>
    <property type="molecule type" value="Genomic_DNA"/>
</dbReference>
<feature type="transmembrane region" description="Helical" evidence="1">
    <location>
        <begin position="195"/>
        <end position="215"/>
    </location>
</feature>
<feature type="transmembrane region" description="Helical" evidence="1">
    <location>
        <begin position="43"/>
        <end position="59"/>
    </location>
</feature>
<dbReference type="GO" id="GO:0080120">
    <property type="term" value="P:CAAX-box protein maturation"/>
    <property type="evidence" value="ECO:0007669"/>
    <property type="project" value="UniProtKB-ARBA"/>
</dbReference>
<evidence type="ECO:0000313" key="4">
    <source>
        <dbReference type="EMBL" id="MCS5709409.1"/>
    </source>
</evidence>
<comment type="caution">
    <text evidence="3">The sequence shown here is derived from an EMBL/GenBank/DDBJ whole genome shotgun (WGS) entry which is preliminary data.</text>
</comment>